<dbReference type="GO" id="GO:0006355">
    <property type="term" value="P:regulation of DNA-templated transcription"/>
    <property type="evidence" value="ECO:0000318"/>
    <property type="project" value="GO_Central"/>
</dbReference>
<feature type="domain" description="C2H2-type" evidence="3">
    <location>
        <begin position="380"/>
        <end position="408"/>
    </location>
</feature>
<evidence type="ECO:0000259" key="3">
    <source>
        <dbReference type="PROSITE" id="PS50157"/>
    </source>
</evidence>
<feature type="compositionally biased region" description="Basic and acidic residues" evidence="2">
    <location>
        <begin position="655"/>
        <end position="685"/>
    </location>
</feature>
<dbReference type="InterPro" id="IPR013087">
    <property type="entry name" value="Znf_C2H2_type"/>
</dbReference>
<evidence type="ECO:0000313" key="5">
    <source>
        <dbReference type="RefSeq" id="XP_035666095.1"/>
    </source>
</evidence>
<dbReference type="InterPro" id="IPR040436">
    <property type="entry name" value="Disconnected-like"/>
</dbReference>
<feature type="compositionally biased region" description="Low complexity" evidence="2">
    <location>
        <begin position="550"/>
        <end position="566"/>
    </location>
</feature>
<feature type="region of interest" description="Disordered" evidence="2">
    <location>
        <begin position="979"/>
        <end position="1106"/>
    </location>
</feature>
<dbReference type="OMA" id="LMHACTI"/>
<feature type="domain" description="C2H2-type" evidence="3">
    <location>
        <begin position="853"/>
        <end position="881"/>
    </location>
</feature>
<feature type="compositionally biased region" description="Low complexity" evidence="2">
    <location>
        <begin position="228"/>
        <end position="242"/>
    </location>
</feature>
<dbReference type="Proteomes" id="UP000001554">
    <property type="component" value="Chromosome 2"/>
</dbReference>
<feature type="compositionally biased region" description="Basic and acidic residues" evidence="2">
    <location>
        <begin position="1009"/>
        <end position="1028"/>
    </location>
</feature>
<dbReference type="SMART" id="SM00355">
    <property type="entry name" value="ZnF_C2H2"/>
    <property type="match status" value="6"/>
</dbReference>
<dbReference type="PROSITE" id="PS50157">
    <property type="entry name" value="ZINC_FINGER_C2H2_2"/>
    <property type="match status" value="3"/>
</dbReference>
<feature type="compositionally biased region" description="Polar residues" evidence="2">
    <location>
        <begin position="1095"/>
        <end position="1106"/>
    </location>
</feature>
<dbReference type="GO" id="GO:0008270">
    <property type="term" value="F:zinc ion binding"/>
    <property type="evidence" value="ECO:0007669"/>
    <property type="project" value="UniProtKB-KW"/>
</dbReference>
<keyword evidence="1" id="KW-0479">Metal-binding</keyword>
<proteinExistence type="predicted"/>
<dbReference type="OrthoDB" id="10070972at2759"/>
<evidence type="ECO:0000256" key="2">
    <source>
        <dbReference type="SAM" id="MobiDB-lite"/>
    </source>
</evidence>
<feature type="compositionally biased region" description="Polar residues" evidence="2">
    <location>
        <begin position="279"/>
        <end position="294"/>
    </location>
</feature>
<dbReference type="GeneID" id="118409294"/>
<dbReference type="InterPro" id="IPR036236">
    <property type="entry name" value="Znf_C2H2_sf"/>
</dbReference>
<dbReference type="GO" id="GO:0005634">
    <property type="term" value="C:nucleus"/>
    <property type="evidence" value="ECO:0000318"/>
    <property type="project" value="GO_Central"/>
</dbReference>
<gene>
    <name evidence="5" type="primary">LOC118409294</name>
</gene>
<reference evidence="5" key="2">
    <citation type="submission" date="2025-08" db="UniProtKB">
        <authorList>
            <consortium name="RefSeq"/>
        </authorList>
    </citation>
    <scope>IDENTIFICATION</scope>
    <source>
        <strain evidence="5">S238N-H82</strain>
        <tissue evidence="5">Testes</tissue>
    </source>
</reference>
<dbReference type="RefSeq" id="XP_035666095.1">
    <property type="nucleotide sequence ID" value="XM_035810202.1"/>
</dbReference>
<dbReference type="PANTHER" id="PTHR15021">
    <property type="entry name" value="DISCONNECTED-RELATED"/>
    <property type="match status" value="1"/>
</dbReference>
<keyword evidence="1" id="KW-0863">Zinc-finger</keyword>
<keyword evidence="4" id="KW-1185">Reference proteome</keyword>
<feature type="region of interest" description="Disordered" evidence="2">
    <location>
        <begin position="211"/>
        <end position="305"/>
    </location>
</feature>
<dbReference type="PANTHER" id="PTHR15021:SF0">
    <property type="entry name" value="DISCO-RELATED, ISOFORM A-RELATED"/>
    <property type="match status" value="1"/>
</dbReference>
<evidence type="ECO:0000313" key="4">
    <source>
        <dbReference type="Proteomes" id="UP000001554"/>
    </source>
</evidence>
<feature type="compositionally biased region" description="Polar residues" evidence="2">
    <location>
        <begin position="243"/>
        <end position="253"/>
    </location>
</feature>
<feature type="compositionally biased region" description="Acidic residues" evidence="2">
    <location>
        <begin position="1054"/>
        <end position="1072"/>
    </location>
</feature>
<sequence length="1176" mass="130130">MSLLAEPGTFGTFGKFPATKAIRCTLPNCQCECFSPGKTQLRTCETCKHGWVAHELRLEPFKLSALDKLSTRHLYTSTQPEIVQSNVVFDIASLVLYGTQATPIRLKILLDRLFSVLKQEEVMQILHGLGWTYEDYVRGYILQDCQGKVLEQWIIASRDEEIITMQQFLRFGETKSIVELMFMHAKDGSGGPCCSPPKTESDIRAFIESTHSRLRSPGQSRSPVLSPHTDATSTASTHSNDSVSVSVQPSRITTPPPLLENYPPASVTPNGLVMDPQLAVSTAENPSPTPQQALSPVKSEPGSRVEKSLTTIQQEQADIRAKLGLESSVNAPHMEAQVVPTSQHGHSHYAEMKLKSLRKVHTDPKRRWSMYRGHAHSNRVMCPSCGKSFYDKGTLKIHYSSVHLKIKHKCTIEGCNMVFSSLRSRNRHSANPNPRLHMPMLRKNREGNTNTVRNMIDSTKPPSSCTSSPLAQHIATTISPLTITSAPCTSRESSPPISTSPALTPTPHFDAIWSTSMFHRALVGVTDALAHMGGHTAIPMPINPTIPISSSPSPLPSVSLPSIPLPQNDVIPKKKSRKSSTPIKLTKVTEEMEDIDSVSTVVSEKGDENEVVEEDARGGGEENSTELSQEQVRKRKSKPPEKCTQEEDEYPESDSTLRESPDQLKDKKLNSYEEDEKGNSPKNGDDGANNDGKTEEMLEHKDDDCRKDEDKRDEQSDEDSFSCNGNENPGSGHTKETLSDVATRLAANFGLYNLGSEMSGVSSFIPVQKIKQEIPDQPDSLSLYGSFLKGSPFETSPLYPYLYGQKAIPEMSLPQSIMHSPYSEVHAHRMEVNQSPSDRSGNESPDGMSFNSKTCHVCGKTFKSTYSVKLHYKNVHLKEMHTCTVDGCNATFPSKRSRDRHSANINLHRKLLTRDMADGTKASFSYGQSLRDEFLAKIYGSHGLALPMTNGDGRIPDFSVLPHFGHDVQRIPSYREDYNHGIESTEGDGRNGEDLEDDACSKAPNGEVTKPHDVHDSSAIDLRTRGNEPGDSPVLEDGDQQDFEDKNQSHGSEADADESDDVSVTIDGEDIEERSSPDSSEVFASNGGERPLQLVGSSSEQSNTTSFKPASFYKNSSIVCNLCHKLYSNKSTLRVHYRTVHLREMHKCKVPGCNMMFSSVRSRNRHSQNPNLHKNL</sequence>
<dbReference type="Pfam" id="PF00096">
    <property type="entry name" value="zf-C2H2"/>
    <property type="match status" value="2"/>
</dbReference>
<name>A0A9J7HWQ9_BRAFL</name>
<feature type="region of interest" description="Disordered" evidence="2">
    <location>
        <begin position="550"/>
        <end position="736"/>
    </location>
</feature>
<evidence type="ECO:0000256" key="1">
    <source>
        <dbReference type="PROSITE-ProRule" id="PRU00042"/>
    </source>
</evidence>
<reference evidence="4" key="1">
    <citation type="journal article" date="2020" name="Nat. Ecol. Evol.">
        <title>Deeply conserved synteny resolves early events in vertebrate evolution.</title>
        <authorList>
            <person name="Simakov O."/>
            <person name="Marletaz F."/>
            <person name="Yue J.X."/>
            <person name="O'Connell B."/>
            <person name="Jenkins J."/>
            <person name="Brandt A."/>
            <person name="Calef R."/>
            <person name="Tung C.H."/>
            <person name="Huang T.K."/>
            <person name="Schmutz J."/>
            <person name="Satoh N."/>
            <person name="Yu J.K."/>
            <person name="Putnam N.H."/>
            <person name="Green R.E."/>
            <person name="Rokhsar D.S."/>
        </authorList>
    </citation>
    <scope>NUCLEOTIDE SEQUENCE [LARGE SCALE GENOMIC DNA]</scope>
    <source>
        <strain evidence="4">S238N-H82</strain>
    </source>
</reference>
<keyword evidence="1" id="KW-0862">Zinc</keyword>
<dbReference type="PROSITE" id="PS00028">
    <property type="entry name" value="ZINC_FINGER_C2H2_1"/>
    <property type="match status" value="3"/>
</dbReference>
<accession>A0A9J7HWQ9</accession>
<dbReference type="AlphaFoldDB" id="A0A9J7HWQ9"/>
<feature type="compositionally biased region" description="Polar residues" evidence="2">
    <location>
        <begin position="721"/>
        <end position="731"/>
    </location>
</feature>
<protein>
    <submittedName>
        <fullName evidence="5">Zinc finger protein basonuclin-2-like isoform X1</fullName>
    </submittedName>
</protein>
<dbReference type="SUPFAM" id="SSF57667">
    <property type="entry name" value="beta-beta-alpha zinc fingers"/>
    <property type="match status" value="2"/>
</dbReference>
<dbReference type="KEGG" id="bfo:118409294"/>
<feature type="compositionally biased region" description="Basic and acidic residues" evidence="2">
    <location>
        <begin position="692"/>
        <end position="714"/>
    </location>
</feature>
<feature type="domain" description="C2H2-type" evidence="3">
    <location>
        <begin position="1118"/>
        <end position="1146"/>
    </location>
</feature>
<organism evidence="4 5">
    <name type="scientific">Branchiostoma floridae</name>
    <name type="common">Florida lancelet</name>
    <name type="synonym">Amphioxus</name>
    <dbReference type="NCBI Taxonomy" id="7739"/>
    <lineage>
        <taxon>Eukaryota</taxon>
        <taxon>Metazoa</taxon>
        <taxon>Chordata</taxon>
        <taxon>Cephalochordata</taxon>
        <taxon>Leptocardii</taxon>
        <taxon>Amphioxiformes</taxon>
        <taxon>Branchiostomatidae</taxon>
        <taxon>Branchiostoma</taxon>
    </lineage>
</organism>
<dbReference type="Gene3D" id="3.30.160.60">
    <property type="entry name" value="Classic Zinc Finger"/>
    <property type="match status" value="3"/>
</dbReference>
<feature type="compositionally biased region" description="Basic and acidic residues" evidence="2">
    <location>
        <begin position="604"/>
        <end position="620"/>
    </location>
</feature>